<evidence type="ECO:0000256" key="8">
    <source>
        <dbReference type="RuleBase" id="RU000480"/>
    </source>
</evidence>
<dbReference type="PANTHER" id="PTHR11879:SF22">
    <property type="entry name" value="ASPARTATE AMINOTRANSFERASE, MITOCHONDRIAL"/>
    <property type="match status" value="1"/>
</dbReference>
<sequence>MISNTTRIAGKSIFKAPAGVRFNSIWANIKMGPPDPILGINEAFKKDSHPLKVNLGVGAFRDDNGKPKVLDCVRKAEKIISEKNLDKEYIPIVGLPQFNSEALKLAYGENSSALKEDRVAVTQTLSGTGALRIGGAFIERFLGKDTTVYVPGPTWGNHISVFKDCGLQPKEYRYYDKKTNGLDIAGLLEDLSSAKPGSVALLHGCAHNPTGVDPTFEQWKQILEVCKKNSIIPFFDVAYQGFASGDTNFDAQSLRLFVDSGVSIMLSQSFAKNMGLYGERVGTFSVVCASSEEKDRVLSQFKILIRPIYSSPPVNGARIAAEVLSNPELNKLWLTEVKGMADRIISMRSLLRKHLEEDCKSSLSWKHITDQIGMFCFTGISPEAVDRLKDEFHIYLTRNGRISMAGITTKNVRYVAESFHEVTK</sequence>
<dbReference type="EC" id="2.6.1.1" evidence="8"/>
<dbReference type="GO" id="GO:0004069">
    <property type="term" value="F:L-aspartate:2-oxoglutarate aminotransferase activity"/>
    <property type="evidence" value="ECO:0007669"/>
    <property type="project" value="UniProtKB-EC"/>
</dbReference>
<dbReference type="CDD" id="cd00609">
    <property type="entry name" value="AAT_like"/>
    <property type="match status" value="1"/>
</dbReference>
<dbReference type="GO" id="GO:0006520">
    <property type="term" value="P:amino acid metabolic process"/>
    <property type="evidence" value="ECO:0007669"/>
    <property type="project" value="InterPro"/>
</dbReference>
<comment type="similarity">
    <text evidence="2">Belongs to the class-I pyridoxal-phosphate-dependent aminotransferase family.</text>
</comment>
<evidence type="ECO:0000256" key="3">
    <source>
        <dbReference type="ARBA" id="ARBA00011738"/>
    </source>
</evidence>
<dbReference type="NCBIfam" id="NF006719">
    <property type="entry name" value="PRK09257.1"/>
    <property type="match status" value="1"/>
</dbReference>
<comment type="catalytic activity">
    <reaction evidence="7 8">
        <text>L-aspartate + 2-oxoglutarate = oxaloacetate + L-glutamate</text>
        <dbReference type="Rhea" id="RHEA:21824"/>
        <dbReference type="ChEBI" id="CHEBI:16452"/>
        <dbReference type="ChEBI" id="CHEBI:16810"/>
        <dbReference type="ChEBI" id="CHEBI:29985"/>
        <dbReference type="ChEBI" id="CHEBI:29991"/>
        <dbReference type="EC" id="2.6.1.1"/>
    </reaction>
</comment>
<protein>
    <recommendedName>
        <fullName evidence="8">Aspartate aminotransferase</fullName>
        <ecNumber evidence="8">2.6.1.1</ecNumber>
    </recommendedName>
</protein>
<dbReference type="PROSITE" id="PS00105">
    <property type="entry name" value="AA_TRANSFER_CLASS_1"/>
    <property type="match status" value="1"/>
</dbReference>
<comment type="subunit">
    <text evidence="3 8">Homodimer.</text>
</comment>
<dbReference type="FunFam" id="3.40.640.10:FF:000015">
    <property type="entry name" value="Aspartate aminotransferase"/>
    <property type="match status" value="1"/>
</dbReference>
<accession>A0A1R1PKX2</accession>
<evidence type="ECO:0000256" key="5">
    <source>
        <dbReference type="ARBA" id="ARBA00022679"/>
    </source>
</evidence>
<dbReference type="Proteomes" id="UP000188320">
    <property type="component" value="Unassembled WGS sequence"/>
</dbReference>
<evidence type="ECO:0000256" key="6">
    <source>
        <dbReference type="ARBA" id="ARBA00022898"/>
    </source>
</evidence>
<dbReference type="InterPro" id="IPR015421">
    <property type="entry name" value="PyrdxlP-dep_Trfase_major"/>
</dbReference>
<evidence type="ECO:0000256" key="7">
    <source>
        <dbReference type="ARBA" id="ARBA00049185"/>
    </source>
</evidence>
<feature type="domain" description="Aminotransferase class I/classII large" evidence="9">
    <location>
        <begin position="52"/>
        <end position="418"/>
    </location>
</feature>
<keyword evidence="11" id="KW-1185">Reference proteome</keyword>
<dbReference type="EMBL" id="LSSK01000866">
    <property type="protein sequence ID" value="OMH81573.1"/>
    <property type="molecule type" value="Genomic_DNA"/>
</dbReference>
<dbReference type="PRINTS" id="PR00799">
    <property type="entry name" value="TRANSAMINASE"/>
</dbReference>
<dbReference type="InterPro" id="IPR004839">
    <property type="entry name" value="Aminotransferase_I/II_large"/>
</dbReference>
<dbReference type="FunFam" id="3.90.1150.10:FF:000001">
    <property type="entry name" value="Aspartate aminotransferase"/>
    <property type="match status" value="1"/>
</dbReference>
<gene>
    <name evidence="10" type="ORF">AX774_g4964</name>
</gene>
<name>A0A1R1PKX2_ZANCU</name>
<keyword evidence="4 8" id="KW-0032">Aminotransferase</keyword>
<evidence type="ECO:0000256" key="2">
    <source>
        <dbReference type="ARBA" id="ARBA00007441"/>
    </source>
</evidence>
<dbReference type="OrthoDB" id="6752799at2759"/>
<dbReference type="GO" id="GO:0030170">
    <property type="term" value="F:pyridoxal phosphate binding"/>
    <property type="evidence" value="ECO:0007669"/>
    <property type="project" value="InterPro"/>
</dbReference>
<comment type="miscellaneous">
    <text evidence="8">In eukaryotes there are cytoplasmic, mitochondrial and chloroplastic isozymes.</text>
</comment>
<evidence type="ECO:0000259" key="9">
    <source>
        <dbReference type="Pfam" id="PF00155"/>
    </source>
</evidence>
<comment type="cofactor">
    <cofactor evidence="1">
        <name>pyridoxal 5'-phosphate</name>
        <dbReference type="ChEBI" id="CHEBI:597326"/>
    </cofactor>
</comment>
<dbReference type="AlphaFoldDB" id="A0A1R1PKX2"/>
<dbReference type="Pfam" id="PF00155">
    <property type="entry name" value="Aminotran_1_2"/>
    <property type="match status" value="1"/>
</dbReference>
<proteinExistence type="inferred from homology"/>
<evidence type="ECO:0000313" key="11">
    <source>
        <dbReference type="Proteomes" id="UP000188320"/>
    </source>
</evidence>
<dbReference type="PANTHER" id="PTHR11879">
    <property type="entry name" value="ASPARTATE AMINOTRANSFERASE"/>
    <property type="match status" value="1"/>
</dbReference>
<dbReference type="SUPFAM" id="SSF53383">
    <property type="entry name" value="PLP-dependent transferases"/>
    <property type="match status" value="1"/>
</dbReference>
<keyword evidence="5 8" id="KW-0808">Transferase</keyword>
<reference evidence="11" key="1">
    <citation type="submission" date="2017-01" db="EMBL/GenBank/DDBJ databases">
        <authorList>
            <person name="Wang Y."/>
            <person name="White M."/>
            <person name="Kvist S."/>
            <person name="Moncalvo J.-M."/>
        </authorList>
    </citation>
    <scope>NUCLEOTIDE SEQUENCE [LARGE SCALE GENOMIC DNA]</scope>
    <source>
        <strain evidence="11">COL-18-3</strain>
    </source>
</reference>
<comment type="caution">
    <text evidence="10">The sequence shown here is derived from an EMBL/GenBank/DDBJ whole genome shotgun (WGS) entry which is preliminary data.</text>
</comment>
<evidence type="ECO:0000256" key="1">
    <source>
        <dbReference type="ARBA" id="ARBA00001933"/>
    </source>
</evidence>
<dbReference type="Gene3D" id="3.90.1150.10">
    <property type="entry name" value="Aspartate Aminotransferase, domain 1"/>
    <property type="match status" value="1"/>
</dbReference>
<evidence type="ECO:0000313" key="10">
    <source>
        <dbReference type="EMBL" id="OMH81573.1"/>
    </source>
</evidence>
<organism evidence="10 11">
    <name type="scientific">Zancudomyces culisetae</name>
    <name type="common">Gut fungus</name>
    <name type="synonym">Smittium culisetae</name>
    <dbReference type="NCBI Taxonomy" id="1213189"/>
    <lineage>
        <taxon>Eukaryota</taxon>
        <taxon>Fungi</taxon>
        <taxon>Fungi incertae sedis</taxon>
        <taxon>Zoopagomycota</taxon>
        <taxon>Kickxellomycotina</taxon>
        <taxon>Harpellomycetes</taxon>
        <taxon>Harpellales</taxon>
        <taxon>Legeriomycetaceae</taxon>
        <taxon>Zancudomyces</taxon>
    </lineage>
</organism>
<keyword evidence="6" id="KW-0663">Pyridoxal phosphate</keyword>
<dbReference type="InterPro" id="IPR004838">
    <property type="entry name" value="NHTrfase_class1_PyrdxlP-BS"/>
</dbReference>
<dbReference type="GO" id="GO:0005739">
    <property type="term" value="C:mitochondrion"/>
    <property type="evidence" value="ECO:0007669"/>
    <property type="project" value="TreeGrafter"/>
</dbReference>
<dbReference type="InterPro" id="IPR000796">
    <property type="entry name" value="Asp_trans"/>
</dbReference>
<dbReference type="Gene3D" id="3.40.640.10">
    <property type="entry name" value="Type I PLP-dependent aspartate aminotransferase-like (Major domain)"/>
    <property type="match status" value="1"/>
</dbReference>
<evidence type="ECO:0000256" key="4">
    <source>
        <dbReference type="ARBA" id="ARBA00022576"/>
    </source>
</evidence>
<dbReference type="InterPro" id="IPR015424">
    <property type="entry name" value="PyrdxlP-dep_Trfase"/>
</dbReference>
<dbReference type="InterPro" id="IPR015422">
    <property type="entry name" value="PyrdxlP-dep_Trfase_small"/>
</dbReference>